<protein>
    <submittedName>
        <fullName evidence="1">Putative membrane protein</fullName>
    </submittedName>
</protein>
<name>C9Z9Q2_STRSW</name>
<organism evidence="1 2">
    <name type="scientific">Streptomyces scabiei (strain 87.22)</name>
    <dbReference type="NCBI Taxonomy" id="680198"/>
    <lineage>
        <taxon>Bacteria</taxon>
        <taxon>Bacillati</taxon>
        <taxon>Actinomycetota</taxon>
        <taxon>Actinomycetes</taxon>
        <taxon>Kitasatosporales</taxon>
        <taxon>Streptomycetaceae</taxon>
        <taxon>Streptomyces</taxon>
    </lineage>
</organism>
<dbReference type="HOGENOM" id="CLU_3258744_0_0_11"/>
<evidence type="ECO:0000313" key="1">
    <source>
        <dbReference type="EMBL" id="CBG75980.1"/>
    </source>
</evidence>
<dbReference type="RefSeq" id="WP_013006412.1">
    <property type="nucleotide sequence ID" value="NC_013929.1"/>
</dbReference>
<dbReference type="Proteomes" id="UP000001444">
    <property type="component" value="Chromosome"/>
</dbReference>
<proteinExistence type="predicted"/>
<gene>
    <name evidence="1" type="ordered locus">SCAB_90471</name>
</gene>
<sequence>MPVSVLATIALSVLLGLLVIVLHWADSHGPDSTAADLKTTNT</sequence>
<dbReference type="GeneID" id="77145576"/>
<dbReference type="KEGG" id="scb:SCAB_90471"/>
<dbReference type="AlphaFoldDB" id="C9Z9Q2"/>
<reference evidence="1 2" key="1">
    <citation type="journal article" date="2010" name="Mol. Plant Microbe Interact.">
        <title>Streptomyces scabies 87-22 contains a coronafacic acid-like biosynthetic cluster that contributes to plant-microbe interactions.</title>
        <authorList>
            <person name="Bignell D.R."/>
            <person name="Seipke R.F."/>
            <person name="Huguet-Tapia J.C."/>
            <person name="Chambers A.H."/>
            <person name="Parry R.J."/>
            <person name="Loria R."/>
        </authorList>
    </citation>
    <scope>NUCLEOTIDE SEQUENCE [LARGE SCALE GENOMIC DNA]</scope>
    <source>
        <strain evidence="1 2">87.22</strain>
    </source>
</reference>
<dbReference type="STRING" id="680198.SCAB_90471"/>
<evidence type="ECO:0000313" key="2">
    <source>
        <dbReference type="Proteomes" id="UP000001444"/>
    </source>
</evidence>
<dbReference type="EMBL" id="FN554889">
    <property type="protein sequence ID" value="CBG75980.1"/>
    <property type="molecule type" value="Genomic_DNA"/>
</dbReference>
<keyword evidence="2" id="KW-1185">Reference proteome</keyword>
<accession>C9Z9Q2</accession>